<evidence type="ECO:0000256" key="4">
    <source>
        <dbReference type="ARBA" id="ARBA00023136"/>
    </source>
</evidence>
<dbReference type="AlphaFoldDB" id="A0AAV8D466"/>
<feature type="transmembrane region" description="Helical" evidence="5">
    <location>
        <begin position="131"/>
        <end position="156"/>
    </location>
</feature>
<feature type="transmembrane region" description="Helical" evidence="5">
    <location>
        <begin position="237"/>
        <end position="263"/>
    </location>
</feature>
<keyword evidence="4 5" id="KW-0472">Membrane</keyword>
<dbReference type="GO" id="GO:0016236">
    <property type="term" value="P:macroautophagy"/>
    <property type="evidence" value="ECO:0007669"/>
    <property type="project" value="TreeGrafter"/>
</dbReference>
<protein>
    <submittedName>
        <fullName evidence="6">Etoposide-induced protein</fullName>
    </submittedName>
</protein>
<dbReference type="EMBL" id="JAMFTS010000004">
    <property type="protein sequence ID" value="KAJ4761673.1"/>
    <property type="molecule type" value="Genomic_DNA"/>
</dbReference>
<reference evidence="6" key="1">
    <citation type="submission" date="2022-08" db="EMBL/GenBank/DDBJ databases">
        <authorList>
            <person name="Marques A."/>
        </authorList>
    </citation>
    <scope>NUCLEOTIDE SEQUENCE</scope>
    <source>
        <strain evidence="6">RhyPub2mFocal</strain>
        <tissue evidence="6">Leaves</tissue>
    </source>
</reference>
<dbReference type="PANTHER" id="PTHR21389">
    <property type="entry name" value="P53 INDUCED PROTEIN"/>
    <property type="match status" value="1"/>
</dbReference>
<evidence type="ECO:0000256" key="1">
    <source>
        <dbReference type="ARBA" id="ARBA00004141"/>
    </source>
</evidence>
<dbReference type="Pfam" id="PF07264">
    <property type="entry name" value="EI24"/>
    <property type="match status" value="1"/>
</dbReference>
<dbReference type="InterPro" id="IPR059112">
    <property type="entry name" value="CysZ/EI24"/>
</dbReference>
<evidence type="ECO:0000313" key="6">
    <source>
        <dbReference type="EMBL" id="KAJ4761673.1"/>
    </source>
</evidence>
<sequence>MPLTSAQTQTLERSTKPGLRLQTVGDDTSIFQISDSLWHIKFRKKDGFLFSLSSSSLPSLIEVSGKATPLLRKETRIPYFPLLSSMAKLLLQVKHHFLLWLAGFKEACCFHRALFFCASSKILLRRTGQCFLLNGLIFLGSLFILRSFVIPILSWILPDQSDHISAMAFYSYLRSFLIHIFYVLWFYPLYIFSLLLGFLWYSDIAKYSFEVIKEQETSKTQPFNNSKKNEAEKSEGVDGLAIGIGEQVYSGLLLTIFFFEVFIADSLPFIGKATSFFLLSWMNAYYCFESKWNYSGVSLNSRLDFFESNWAFFAGFGSPSVIPGLFFSRLISNGIIGFLYPLFVLTAAGTQEKDIIDSLSRLNDGVQGRKIPIFYFSQRISTMVLHLFPSGQKEN</sequence>
<name>A0AAV8D466_9POAL</name>
<dbReference type="GO" id="GO:0016020">
    <property type="term" value="C:membrane"/>
    <property type="evidence" value="ECO:0007669"/>
    <property type="project" value="UniProtKB-SubCell"/>
</dbReference>
<comment type="subcellular location">
    <subcellularLocation>
        <location evidence="1">Membrane</location>
        <topology evidence="1">Multi-pass membrane protein</topology>
    </subcellularLocation>
</comment>
<dbReference type="PANTHER" id="PTHR21389:SF0">
    <property type="entry name" value="ETOPOSIDE-INDUCED PROTEIN 2.4 HOMOLOG"/>
    <property type="match status" value="1"/>
</dbReference>
<feature type="transmembrane region" description="Helical" evidence="5">
    <location>
        <begin position="176"/>
        <end position="201"/>
    </location>
</feature>
<evidence type="ECO:0000313" key="7">
    <source>
        <dbReference type="Proteomes" id="UP001140206"/>
    </source>
</evidence>
<keyword evidence="3 5" id="KW-1133">Transmembrane helix</keyword>
<feature type="transmembrane region" description="Helical" evidence="5">
    <location>
        <begin position="334"/>
        <end position="351"/>
    </location>
</feature>
<evidence type="ECO:0000256" key="2">
    <source>
        <dbReference type="ARBA" id="ARBA00022692"/>
    </source>
</evidence>
<dbReference type="Proteomes" id="UP001140206">
    <property type="component" value="Chromosome 4"/>
</dbReference>
<dbReference type="GO" id="GO:0005783">
    <property type="term" value="C:endoplasmic reticulum"/>
    <property type="evidence" value="ECO:0007669"/>
    <property type="project" value="TreeGrafter"/>
</dbReference>
<comment type="caution">
    <text evidence="6">The sequence shown here is derived from an EMBL/GenBank/DDBJ whole genome shotgun (WGS) entry which is preliminary data.</text>
</comment>
<accession>A0AAV8D466</accession>
<keyword evidence="7" id="KW-1185">Reference proteome</keyword>
<gene>
    <name evidence="6" type="ORF">LUZ62_072048</name>
</gene>
<evidence type="ECO:0000256" key="5">
    <source>
        <dbReference type="SAM" id="Phobius"/>
    </source>
</evidence>
<organism evidence="6 7">
    <name type="scientific">Rhynchospora pubera</name>
    <dbReference type="NCBI Taxonomy" id="906938"/>
    <lineage>
        <taxon>Eukaryota</taxon>
        <taxon>Viridiplantae</taxon>
        <taxon>Streptophyta</taxon>
        <taxon>Embryophyta</taxon>
        <taxon>Tracheophyta</taxon>
        <taxon>Spermatophyta</taxon>
        <taxon>Magnoliopsida</taxon>
        <taxon>Liliopsida</taxon>
        <taxon>Poales</taxon>
        <taxon>Cyperaceae</taxon>
        <taxon>Cyperoideae</taxon>
        <taxon>Rhynchosporeae</taxon>
        <taxon>Rhynchospora</taxon>
    </lineage>
</organism>
<evidence type="ECO:0000256" key="3">
    <source>
        <dbReference type="ARBA" id="ARBA00022989"/>
    </source>
</evidence>
<keyword evidence="2 5" id="KW-0812">Transmembrane</keyword>
<proteinExistence type="predicted"/>